<dbReference type="Pfam" id="PF10135">
    <property type="entry name" value="Rod-binding"/>
    <property type="match status" value="1"/>
</dbReference>
<comment type="similarity">
    <text evidence="4">In the C-terminal section; belongs to the glycosyl hydrolase 73 family.</text>
</comment>
<dbReference type="GO" id="GO:0042597">
    <property type="term" value="C:periplasmic space"/>
    <property type="evidence" value="ECO:0007669"/>
    <property type="project" value="UniProtKB-SubCell"/>
</dbReference>
<protein>
    <recommendedName>
        <fullName evidence="5">Peptidoglycan hydrolase FlgJ</fullName>
    </recommendedName>
    <alternativeName>
        <fullName evidence="10">Muramidase FlgJ</fullName>
    </alternativeName>
</protein>
<dbReference type="InterPro" id="IPR019301">
    <property type="entry name" value="Flagellar_prot_FlgJ_N"/>
</dbReference>
<dbReference type="InterPro" id="IPR051056">
    <property type="entry name" value="Glycosyl_Hydrolase_73"/>
</dbReference>
<evidence type="ECO:0000256" key="2">
    <source>
        <dbReference type="ARBA" id="ARBA00004418"/>
    </source>
</evidence>
<proteinExistence type="inferred from homology"/>
<keyword evidence="8" id="KW-0326">Glycosidase</keyword>
<dbReference type="Pfam" id="PF01832">
    <property type="entry name" value="Glucosaminidase"/>
    <property type="match status" value="1"/>
</dbReference>
<accession>A0A1H8FK81</accession>
<dbReference type="GO" id="GO:0071555">
    <property type="term" value="P:cell wall organization"/>
    <property type="evidence" value="ECO:0007669"/>
    <property type="project" value="UniProtKB-KW"/>
</dbReference>
<feature type="region of interest" description="Disordered" evidence="11">
    <location>
        <begin position="101"/>
        <end position="121"/>
    </location>
</feature>
<dbReference type="Gene3D" id="1.10.530.10">
    <property type="match status" value="1"/>
</dbReference>
<evidence type="ECO:0000256" key="8">
    <source>
        <dbReference type="ARBA" id="ARBA00023295"/>
    </source>
</evidence>
<dbReference type="GO" id="GO:0004040">
    <property type="term" value="F:amidase activity"/>
    <property type="evidence" value="ECO:0007669"/>
    <property type="project" value="InterPro"/>
</dbReference>
<evidence type="ECO:0000256" key="7">
    <source>
        <dbReference type="ARBA" id="ARBA00022801"/>
    </source>
</evidence>
<evidence type="ECO:0000256" key="11">
    <source>
        <dbReference type="SAM" id="MobiDB-lite"/>
    </source>
</evidence>
<comment type="function">
    <text evidence="1">Flagellum-specific muramidase which hydrolyzes the peptidoglycan layer to assemble the rod structure in the periplasmic space.</text>
</comment>
<sequence length="362" mass="39670">MMNSSDISNRLAIDSKSVDHLQLLSKQDSKAALHEAAKQFEALFLQMLIKSMRDATLKSGLTDNQQTQFYTEMYDQQLAQTMSSKGIGLADIMVEQLTRANGNGQNPEVPENTVSQGGTGFVPNDRSIIPNESQESMAAGPIVHHGSDINAAAKAAAYSDMYTEQSTPAVDKSDLLWPATHDVKKPDASISTNNTVTHEEPAKSGSDKTADFINTLMPHANNAAETTGIPAHFMLAQAALESGWGKYEIRHPDNSPSHNLFGIKAGSSWKGETVETITTEYINGIPQKSIEKFRAYSSYEEGFRDYANLLSNNPRYENVLNSENAADFAHGLQRAGYATDPQYADKLLRILNTSILYNQESI</sequence>
<evidence type="ECO:0000256" key="5">
    <source>
        <dbReference type="ARBA" id="ARBA00013433"/>
    </source>
</evidence>
<comment type="similarity">
    <text evidence="3">In the N-terminal section; belongs to the FlgJ family.</text>
</comment>
<comment type="subcellular location">
    <subcellularLocation>
        <location evidence="2">Periplasm</location>
    </subcellularLocation>
</comment>
<dbReference type="NCBIfam" id="TIGR02541">
    <property type="entry name" value="flagell_FlgJ"/>
    <property type="match status" value="1"/>
</dbReference>
<keyword evidence="13" id="KW-0966">Cell projection</keyword>
<reference evidence="13 14" key="1">
    <citation type="submission" date="2016-10" db="EMBL/GenBank/DDBJ databases">
        <authorList>
            <person name="de Groot N.N."/>
        </authorList>
    </citation>
    <scope>NUCLEOTIDE SEQUENCE [LARGE SCALE GENOMIC DNA]</scope>
    <source>
        <strain evidence="13 14">Nm22</strain>
    </source>
</reference>
<dbReference type="InterPro" id="IPR002901">
    <property type="entry name" value="MGlyc_endo_b_GlcNAc-like_dom"/>
</dbReference>
<evidence type="ECO:0000256" key="4">
    <source>
        <dbReference type="ARBA" id="ARBA00007974"/>
    </source>
</evidence>
<evidence type="ECO:0000256" key="3">
    <source>
        <dbReference type="ARBA" id="ARBA00006880"/>
    </source>
</evidence>
<name>A0A1H8FK81_9PROT</name>
<gene>
    <name evidence="13" type="ORF">SAMN05216325_11377</name>
</gene>
<evidence type="ECO:0000313" key="14">
    <source>
        <dbReference type="Proteomes" id="UP000199459"/>
    </source>
</evidence>
<feature type="compositionally biased region" description="Basic and acidic residues" evidence="11">
    <location>
        <begin position="197"/>
        <end position="207"/>
    </location>
</feature>
<dbReference type="PANTHER" id="PTHR33308">
    <property type="entry name" value="PEPTIDOGLYCAN HYDROLASE FLGJ"/>
    <property type="match status" value="1"/>
</dbReference>
<feature type="region of interest" description="Disordered" evidence="11">
    <location>
        <begin position="186"/>
        <end position="207"/>
    </location>
</feature>
<evidence type="ECO:0000313" key="13">
    <source>
        <dbReference type="EMBL" id="SEN32042.1"/>
    </source>
</evidence>
<dbReference type="GO" id="GO:0016798">
    <property type="term" value="F:hydrolase activity, acting on glycosyl bonds"/>
    <property type="evidence" value="ECO:0007669"/>
    <property type="project" value="UniProtKB-KW"/>
</dbReference>
<feature type="compositionally biased region" description="Polar residues" evidence="11">
    <location>
        <begin position="101"/>
        <end position="116"/>
    </location>
</feature>
<dbReference type="GO" id="GO:0071973">
    <property type="term" value="P:bacterial-type flagellum-dependent cell motility"/>
    <property type="evidence" value="ECO:0007669"/>
    <property type="project" value="TreeGrafter"/>
</dbReference>
<feature type="domain" description="Mannosyl-glycoprotein endo-beta-N-acetylglucosamidase-like" evidence="12">
    <location>
        <begin position="200"/>
        <end position="358"/>
    </location>
</feature>
<dbReference type="PRINTS" id="PR01002">
    <property type="entry name" value="FLGFLGJ"/>
</dbReference>
<keyword evidence="13" id="KW-0969">Cilium</keyword>
<dbReference type="OrthoDB" id="289937at2"/>
<dbReference type="EMBL" id="FOCP01000013">
    <property type="protein sequence ID" value="SEN32042.1"/>
    <property type="molecule type" value="Genomic_DNA"/>
</dbReference>
<dbReference type="STRING" id="917.SAMN05216326_10261"/>
<keyword evidence="6" id="KW-0574">Periplasm</keyword>
<dbReference type="Proteomes" id="UP000199459">
    <property type="component" value="Unassembled WGS sequence"/>
</dbReference>
<dbReference type="GO" id="GO:0044780">
    <property type="term" value="P:bacterial-type flagellum assembly"/>
    <property type="evidence" value="ECO:0007669"/>
    <property type="project" value="InterPro"/>
</dbReference>
<keyword evidence="9" id="KW-0961">Cell wall biogenesis/degradation</keyword>
<evidence type="ECO:0000256" key="10">
    <source>
        <dbReference type="ARBA" id="ARBA00030835"/>
    </source>
</evidence>
<dbReference type="Gene3D" id="2.10.70.40">
    <property type="entry name" value="peptidoglycan hydrolase"/>
    <property type="match status" value="1"/>
</dbReference>
<dbReference type="PANTHER" id="PTHR33308:SF9">
    <property type="entry name" value="PEPTIDOGLYCAN HYDROLASE FLGJ"/>
    <property type="match status" value="1"/>
</dbReference>
<evidence type="ECO:0000256" key="9">
    <source>
        <dbReference type="ARBA" id="ARBA00023316"/>
    </source>
</evidence>
<dbReference type="InterPro" id="IPR013377">
    <property type="entry name" value="FlgJ"/>
</dbReference>
<organism evidence="13 14">
    <name type="scientific">Nitrosomonas marina</name>
    <dbReference type="NCBI Taxonomy" id="917"/>
    <lineage>
        <taxon>Bacteria</taxon>
        <taxon>Pseudomonadati</taxon>
        <taxon>Pseudomonadota</taxon>
        <taxon>Betaproteobacteria</taxon>
        <taxon>Nitrosomonadales</taxon>
        <taxon>Nitrosomonadaceae</taxon>
        <taxon>Nitrosomonas</taxon>
    </lineage>
</organism>
<keyword evidence="7" id="KW-0378">Hydrolase</keyword>
<dbReference type="SMART" id="SM00047">
    <property type="entry name" value="LYZ2"/>
    <property type="match status" value="1"/>
</dbReference>
<dbReference type="RefSeq" id="WP_090632505.1">
    <property type="nucleotide sequence ID" value="NZ_FOCP01000013.1"/>
</dbReference>
<evidence type="ECO:0000259" key="12">
    <source>
        <dbReference type="SMART" id="SM00047"/>
    </source>
</evidence>
<evidence type="ECO:0000256" key="6">
    <source>
        <dbReference type="ARBA" id="ARBA00022764"/>
    </source>
</evidence>
<dbReference type="AlphaFoldDB" id="A0A1H8FK81"/>
<keyword evidence="13" id="KW-0282">Flagellum</keyword>
<evidence type="ECO:0000256" key="1">
    <source>
        <dbReference type="ARBA" id="ARBA00002954"/>
    </source>
</evidence>